<dbReference type="PANTHER" id="PTHR43101">
    <property type="entry name" value="BETA-FRUCTOSIDASE"/>
    <property type="match status" value="1"/>
</dbReference>
<keyword evidence="2 4" id="KW-0378">Hydrolase</keyword>
<dbReference type="GO" id="GO:0004564">
    <property type="term" value="F:beta-fructofuranosidase activity"/>
    <property type="evidence" value="ECO:0007669"/>
    <property type="project" value="UniProtKB-EC"/>
</dbReference>
<dbReference type="InterPro" id="IPR013148">
    <property type="entry name" value="Glyco_hydro_32_N"/>
</dbReference>
<feature type="domain" description="Glycosyl hydrolase family 32 N-terminal" evidence="6">
    <location>
        <begin position="23"/>
        <end position="328"/>
    </location>
</feature>
<sequence>MCSSELSSSPIDDHEWQWLPQYHVAPPFGLLNDPNGFCYFAGQYWLYFQWNPADCSHQNKHWGLMTSSDLVQWRQQPFKMAPEHWYDKDGCYSGTALMQAGQLSLFYTGNVRHGEIRESYQCLVTSDDGIHYQHHGPLWRSQLAGFTGHVRDPKVFVVDGQKRMWLAAQTDTLQGGIALLIEQADGHWQLQGHYHHPINWANNQLGYMWECPDRVVLDQQTLLLCCIQGIDTGLPDYRNPDLSGYFCVNEDPSSGAISFTSDYRLLDHGFEFYAPQTTQDPVGEIYIIGWMGLPDSAVQPTQDQEGWCHQLTMARHCCWSDNWLWQRPVAATFDLFRCERSEISIVGHLSFHCAAAAYINCLVLTSNGQLVIGNDDAALVIHWDDQGHLSIDRGSLAALGDDTRRDYHSRQGKIGQLQLFLDNSSFELFINDGEAVMSGRLFAKQPLYCGRFEGQADAITIHALVQPVIDRLSKEMWYE</sequence>
<comment type="similarity">
    <text evidence="1 4">Belongs to the glycosyl hydrolase 32 family.</text>
</comment>
<comment type="catalytic activity">
    <reaction evidence="4">
        <text>Hydrolysis of terminal non-reducing beta-D-fructofuranoside residues in beta-D-fructofuranosides.</text>
        <dbReference type="EC" id="3.2.1.26"/>
    </reaction>
</comment>
<evidence type="ECO:0000313" key="8">
    <source>
        <dbReference type="EMBL" id="MFM2486808.1"/>
    </source>
</evidence>
<dbReference type="InterPro" id="IPR006232">
    <property type="entry name" value="Suc6P_hydrolase"/>
</dbReference>
<dbReference type="NCBIfam" id="TIGR01322">
    <property type="entry name" value="scrB_fam"/>
    <property type="match status" value="1"/>
</dbReference>
<keyword evidence="3 4" id="KW-0326">Glycosidase</keyword>
<dbReference type="Gene3D" id="2.60.120.560">
    <property type="entry name" value="Exo-inulinase, domain 1"/>
    <property type="match status" value="1"/>
</dbReference>
<dbReference type="PROSITE" id="PS00609">
    <property type="entry name" value="GLYCOSYL_HYDROL_F32"/>
    <property type="match status" value="1"/>
</dbReference>
<reference evidence="8 9" key="1">
    <citation type="journal article" date="2013" name="Int. J. Syst. Evol. Microbiol.">
        <title>Celerinatantimonas yamalensis sp. nov., a cold-adapted diazotrophic bacterium from a cold permafrost brine.</title>
        <authorList>
            <person name="Shcherbakova V."/>
            <person name="Chuvilskaya N."/>
            <person name="Rivkina E."/>
            <person name="Demidov N."/>
            <person name="Uchaeva V."/>
            <person name="Suetin S."/>
            <person name="Suzina N."/>
            <person name="Gilichinsky D."/>
        </authorList>
    </citation>
    <scope>NUCLEOTIDE SEQUENCE [LARGE SCALE GENOMIC DNA]</scope>
    <source>
        <strain evidence="8 9">C7</strain>
    </source>
</reference>
<dbReference type="RefSeq" id="WP_408625104.1">
    <property type="nucleotide sequence ID" value="NZ_JBEQCT010000011.1"/>
</dbReference>
<keyword evidence="5" id="KW-0119">Carbohydrate metabolism</keyword>
<dbReference type="Proteomes" id="UP001629953">
    <property type="component" value="Unassembled WGS sequence"/>
</dbReference>
<dbReference type="CDD" id="cd18623">
    <property type="entry name" value="GH32_ScrB-like"/>
    <property type="match status" value="1"/>
</dbReference>
<comment type="pathway">
    <text evidence="5">Glycan biosynthesis; sucrose metabolism.</text>
</comment>
<dbReference type="EC" id="3.2.1.26" evidence="4"/>
<dbReference type="Pfam" id="PF00251">
    <property type="entry name" value="Glyco_hydro_32N"/>
    <property type="match status" value="1"/>
</dbReference>
<accession>A0ABW9GB29</accession>
<dbReference type="InterPro" id="IPR001362">
    <property type="entry name" value="Glyco_hydro_32"/>
</dbReference>
<evidence type="ECO:0000256" key="4">
    <source>
        <dbReference type="RuleBase" id="RU362110"/>
    </source>
</evidence>
<proteinExistence type="inferred from homology"/>
<gene>
    <name evidence="8" type="ORF">ABUE30_17385</name>
</gene>
<evidence type="ECO:0000259" key="6">
    <source>
        <dbReference type="Pfam" id="PF00251"/>
    </source>
</evidence>
<dbReference type="EMBL" id="JBEQCT010000011">
    <property type="protein sequence ID" value="MFM2486808.1"/>
    <property type="molecule type" value="Genomic_DNA"/>
</dbReference>
<feature type="domain" description="Glycosyl hydrolase family 32 C-terminal" evidence="7">
    <location>
        <begin position="378"/>
        <end position="444"/>
    </location>
</feature>
<evidence type="ECO:0000256" key="2">
    <source>
        <dbReference type="ARBA" id="ARBA00022801"/>
    </source>
</evidence>
<comment type="subcellular location">
    <subcellularLocation>
        <location evidence="5">Cytoplasm</location>
    </subcellularLocation>
</comment>
<keyword evidence="9" id="KW-1185">Reference proteome</keyword>
<protein>
    <recommendedName>
        <fullName evidence="4">Sucrose-6-phosphate hydrolase</fullName>
        <ecNumber evidence="4">3.2.1.26</ecNumber>
    </recommendedName>
    <alternativeName>
        <fullName evidence="5">Invertase</fullName>
    </alternativeName>
</protein>
<dbReference type="SMART" id="SM00640">
    <property type="entry name" value="Glyco_32"/>
    <property type="match status" value="1"/>
</dbReference>
<organism evidence="8 9">
    <name type="scientific">Celerinatantimonas yamalensis</name>
    <dbReference type="NCBI Taxonomy" id="559956"/>
    <lineage>
        <taxon>Bacteria</taxon>
        <taxon>Pseudomonadati</taxon>
        <taxon>Pseudomonadota</taxon>
        <taxon>Gammaproteobacteria</taxon>
        <taxon>Celerinatantimonadaceae</taxon>
        <taxon>Celerinatantimonas</taxon>
    </lineage>
</organism>
<dbReference type="SUPFAM" id="SSF49899">
    <property type="entry name" value="Concanavalin A-like lectins/glucanases"/>
    <property type="match status" value="1"/>
</dbReference>
<evidence type="ECO:0000313" key="9">
    <source>
        <dbReference type="Proteomes" id="UP001629953"/>
    </source>
</evidence>
<evidence type="ECO:0000256" key="1">
    <source>
        <dbReference type="ARBA" id="ARBA00009902"/>
    </source>
</evidence>
<dbReference type="Gene3D" id="2.115.10.20">
    <property type="entry name" value="Glycosyl hydrolase domain, family 43"/>
    <property type="match status" value="1"/>
</dbReference>
<dbReference type="InterPro" id="IPR018053">
    <property type="entry name" value="Glyco_hydro_32_AS"/>
</dbReference>
<evidence type="ECO:0000256" key="3">
    <source>
        <dbReference type="ARBA" id="ARBA00023295"/>
    </source>
</evidence>
<dbReference type="SUPFAM" id="SSF75005">
    <property type="entry name" value="Arabinanase/levansucrase/invertase"/>
    <property type="match status" value="1"/>
</dbReference>
<comment type="caution">
    <text evidence="8">The sequence shown here is derived from an EMBL/GenBank/DDBJ whole genome shotgun (WGS) entry which is preliminary data.</text>
</comment>
<keyword evidence="5" id="KW-0963">Cytoplasm</keyword>
<dbReference type="InterPro" id="IPR013320">
    <property type="entry name" value="ConA-like_dom_sf"/>
</dbReference>
<dbReference type="InterPro" id="IPR013189">
    <property type="entry name" value="Glyco_hydro_32_C"/>
</dbReference>
<comment type="function">
    <text evidence="5">Enables the bacterium to metabolize sucrose as a sole carbon source.</text>
</comment>
<dbReference type="Pfam" id="PF08244">
    <property type="entry name" value="Glyco_hydro_32C"/>
    <property type="match status" value="1"/>
</dbReference>
<dbReference type="InterPro" id="IPR051214">
    <property type="entry name" value="GH32_Enzymes"/>
</dbReference>
<dbReference type="PANTHER" id="PTHR43101:SF1">
    <property type="entry name" value="BETA-FRUCTOSIDASE"/>
    <property type="match status" value="1"/>
</dbReference>
<evidence type="ECO:0000256" key="5">
    <source>
        <dbReference type="RuleBase" id="RU365015"/>
    </source>
</evidence>
<evidence type="ECO:0000259" key="7">
    <source>
        <dbReference type="Pfam" id="PF08244"/>
    </source>
</evidence>
<name>A0ABW9GB29_9GAMM</name>
<dbReference type="InterPro" id="IPR023296">
    <property type="entry name" value="Glyco_hydro_beta-prop_sf"/>
</dbReference>